<dbReference type="Pfam" id="PF08681">
    <property type="entry name" value="TacA1"/>
    <property type="match status" value="1"/>
</dbReference>
<proteinExistence type="inferred from homology"/>
<dbReference type="AlphaFoldDB" id="A0A110B0I1"/>
<name>A0A110B0I1_9SPHI</name>
<dbReference type="SUPFAM" id="SSF47598">
    <property type="entry name" value="Ribbon-helix-helix"/>
    <property type="match status" value="1"/>
</dbReference>
<dbReference type="EMBL" id="AP017313">
    <property type="protein sequence ID" value="BAU52490.1"/>
    <property type="molecule type" value="Genomic_DNA"/>
</dbReference>
<keyword evidence="4" id="KW-1185">Reference proteome</keyword>
<dbReference type="OrthoDB" id="595305at2"/>
<dbReference type="KEGG" id="mgot:MgSA37_00651"/>
<accession>A0A110B0I1</accession>
<dbReference type="InterPro" id="IPR014795">
    <property type="entry name" value="TacA_1-like"/>
</dbReference>
<dbReference type="PANTHER" id="PTHR35401:SF2">
    <property type="entry name" value="ABC-TYPE TRANSPORT SYSTEM"/>
    <property type="match status" value="1"/>
</dbReference>
<comment type="similarity">
    <text evidence="2">Belongs to the TacA antitoxin family.</text>
</comment>
<evidence type="ECO:0000256" key="1">
    <source>
        <dbReference type="ARBA" id="ARBA00022649"/>
    </source>
</evidence>
<keyword evidence="1" id="KW-1277">Toxin-antitoxin system</keyword>
<dbReference type="GO" id="GO:0006355">
    <property type="term" value="P:regulation of DNA-templated transcription"/>
    <property type="evidence" value="ECO:0007669"/>
    <property type="project" value="InterPro"/>
</dbReference>
<protein>
    <submittedName>
        <fullName evidence="3">Uncharacterized protein</fullName>
    </submittedName>
</protein>
<organism evidence="3 4">
    <name type="scientific">Mucilaginibacter gotjawali</name>
    <dbReference type="NCBI Taxonomy" id="1550579"/>
    <lineage>
        <taxon>Bacteria</taxon>
        <taxon>Pseudomonadati</taxon>
        <taxon>Bacteroidota</taxon>
        <taxon>Sphingobacteriia</taxon>
        <taxon>Sphingobacteriales</taxon>
        <taxon>Sphingobacteriaceae</taxon>
        <taxon>Mucilaginibacter</taxon>
    </lineage>
</organism>
<dbReference type="InterPro" id="IPR010985">
    <property type="entry name" value="Ribbon_hlx_hlx"/>
</dbReference>
<gene>
    <name evidence="3" type="ORF">MgSA37_00651</name>
</gene>
<dbReference type="PANTHER" id="PTHR35401">
    <property type="entry name" value="COPG FAMILY HELIX-TURN-HELIX PROTEIN-RELATED-RELATED"/>
    <property type="match status" value="1"/>
</dbReference>
<evidence type="ECO:0000313" key="4">
    <source>
        <dbReference type="Proteomes" id="UP000218263"/>
    </source>
</evidence>
<evidence type="ECO:0000313" key="3">
    <source>
        <dbReference type="EMBL" id="BAU52490.1"/>
    </source>
</evidence>
<dbReference type="Gene3D" id="1.20.5.780">
    <property type="entry name" value="Single helix bin"/>
    <property type="match status" value="1"/>
</dbReference>
<dbReference type="RefSeq" id="WP_096349812.1">
    <property type="nucleotide sequence ID" value="NZ_AP017313.1"/>
</dbReference>
<sequence length="98" mass="11288">MEKQLTLSEKARFDAKIPKVQKELFEYAASLGGFRTLTDFIINAVQEKANTIIREHNTILASEKDQEIFFNALMNPQGPNQKLRDAAARYKLFIQENK</sequence>
<evidence type="ECO:0000256" key="2">
    <source>
        <dbReference type="ARBA" id="ARBA00049988"/>
    </source>
</evidence>
<dbReference type="Proteomes" id="UP000218263">
    <property type="component" value="Chromosome"/>
</dbReference>
<reference evidence="3 4" key="1">
    <citation type="submission" date="2015-12" db="EMBL/GenBank/DDBJ databases">
        <title>Genome sequence of Mucilaginibacter gotjawali.</title>
        <authorList>
            <person name="Lee J.S."/>
            <person name="Lee K.C."/>
            <person name="Kim K.K."/>
            <person name="Lee B.W."/>
        </authorList>
    </citation>
    <scope>NUCLEOTIDE SEQUENCE [LARGE SCALE GENOMIC DNA]</scope>
    <source>
        <strain evidence="3 4">SA3-7</strain>
    </source>
</reference>